<proteinExistence type="predicted"/>
<accession>A0A2M4C5S6</accession>
<dbReference type="AlphaFoldDB" id="A0A2M4C5S6"/>
<dbReference type="EMBL" id="GGFJ01011541">
    <property type="protein sequence ID" value="MBW60682.1"/>
    <property type="molecule type" value="Transcribed_RNA"/>
</dbReference>
<reference evidence="2" key="1">
    <citation type="submission" date="2018-01" db="EMBL/GenBank/DDBJ databases">
        <title>An insight into the sialome of Amazonian anophelines.</title>
        <authorList>
            <person name="Ribeiro J.M."/>
            <person name="Scarpassa V."/>
            <person name="Calvo E."/>
        </authorList>
    </citation>
    <scope>NUCLEOTIDE SEQUENCE</scope>
    <source>
        <tissue evidence="2">Salivary glands</tissue>
    </source>
</reference>
<protein>
    <submittedName>
        <fullName evidence="2">Putative secreted protein</fullName>
    </submittedName>
</protein>
<keyword evidence="1" id="KW-0732">Signal</keyword>
<feature type="chain" id="PRO_5014636813" evidence="1">
    <location>
        <begin position="22"/>
        <end position="192"/>
    </location>
</feature>
<evidence type="ECO:0000313" key="2">
    <source>
        <dbReference type="EMBL" id="MBW60682.1"/>
    </source>
</evidence>
<feature type="signal peptide" evidence="1">
    <location>
        <begin position="1"/>
        <end position="21"/>
    </location>
</feature>
<sequence length="192" mass="21630">MRSIAEWSMLRLLAVAQPVSAILLDLKPDRSLCDFVLYKLVRSVAQWLSLGAATQAPRVSLSFFQLHPERFLIVNDPIGLLLLRCGQIFDHVFRELGVTCSTTGGRRTVAPEHGCGTPPSGRRQRCSEAQLPQGGHSTRYGLAVHKRFSFKNRGLCRFESCVLFRPKNCAADDYDSGERIAEKRRLVWCRAR</sequence>
<organism evidence="2">
    <name type="scientific">Anopheles marajoara</name>
    <dbReference type="NCBI Taxonomy" id="58244"/>
    <lineage>
        <taxon>Eukaryota</taxon>
        <taxon>Metazoa</taxon>
        <taxon>Ecdysozoa</taxon>
        <taxon>Arthropoda</taxon>
        <taxon>Hexapoda</taxon>
        <taxon>Insecta</taxon>
        <taxon>Pterygota</taxon>
        <taxon>Neoptera</taxon>
        <taxon>Endopterygota</taxon>
        <taxon>Diptera</taxon>
        <taxon>Nematocera</taxon>
        <taxon>Culicoidea</taxon>
        <taxon>Culicidae</taxon>
        <taxon>Anophelinae</taxon>
        <taxon>Anopheles</taxon>
    </lineage>
</organism>
<evidence type="ECO:0000256" key="1">
    <source>
        <dbReference type="SAM" id="SignalP"/>
    </source>
</evidence>
<name>A0A2M4C5S6_9DIPT</name>